<organism evidence="1">
    <name type="scientific">marine sediment metagenome</name>
    <dbReference type="NCBI Taxonomy" id="412755"/>
    <lineage>
        <taxon>unclassified sequences</taxon>
        <taxon>metagenomes</taxon>
        <taxon>ecological metagenomes</taxon>
    </lineage>
</organism>
<comment type="caution">
    <text evidence="1">The sequence shown here is derived from an EMBL/GenBank/DDBJ whole genome shotgun (WGS) entry which is preliminary data.</text>
</comment>
<proteinExistence type="predicted"/>
<dbReference type="EMBL" id="BARU01031247">
    <property type="protein sequence ID" value="GAH72508.1"/>
    <property type="molecule type" value="Genomic_DNA"/>
</dbReference>
<protein>
    <submittedName>
        <fullName evidence="1">Uncharacterized protein</fullName>
    </submittedName>
</protein>
<sequence length="120" mass="13785">MAHKYSYFTYPYYHLTSEWANIKAANTAGYAEHNAAKTGVSDPVDKAHFIDLCDAVGSLLWTFHHLLDLGESNYDQSHFFESIYWAYYDGITQPPATPVYKLTYQKLLKRGLRTVLRDGL</sequence>
<gene>
    <name evidence="1" type="ORF">S03H2_49445</name>
</gene>
<accession>X1JRU3</accession>
<name>X1JRU3_9ZZZZ</name>
<reference evidence="1" key="1">
    <citation type="journal article" date="2014" name="Front. Microbiol.">
        <title>High frequency of phylogenetically diverse reductive dehalogenase-homologous genes in deep subseafloor sedimentary metagenomes.</title>
        <authorList>
            <person name="Kawai M."/>
            <person name="Futagami T."/>
            <person name="Toyoda A."/>
            <person name="Takaki Y."/>
            <person name="Nishi S."/>
            <person name="Hori S."/>
            <person name="Arai W."/>
            <person name="Tsubouchi T."/>
            <person name="Morono Y."/>
            <person name="Uchiyama I."/>
            <person name="Ito T."/>
            <person name="Fujiyama A."/>
            <person name="Inagaki F."/>
            <person name="Takami H."/>
        </authorList>
    </citation>
    <scope>NUCLEOTIDE SEQUENCE</scope>
    <source>
        <strain evidence="1">Expedition CK06-06</strain>
    </source>
</reference>
<dbReference type="AlphaFoldDB" id="X1JRU3"/>
<evidence type="ECO:0000313" key="1">
    <source>
        <dbReference type="EMBL" id="GAH72508.1"/>
    </source>
</evidence>